<accession>A0A9W9CWS2</accession>
<evidence type="ECO:0000259" key="15">
    <source>
        <dbReference type="Pfam" id="PF05388"/>
    </source>
</evidence>
<dbReference type="GO" id="GO:0004185">
    <property type="term" value="F:serine-type carboxypeptidase activity"/>
    <property type="evidence" value="ECO:0007669"/>
    <property type="project" value="UniProtKB-UniRule"/>
</dbReference>
<dbReference type="GO" id="GO:0006508">
    <property type="term" value="P:proteolysis"/>
    <property type="evidence" value="ECO:0007669"/>
    <property type="project" value="UniProtKB-KW"/>
</dbReference>
<feature type="chain" id="PRO_5040770781" description="Carboxypeptidase" evidence="14">
    <location>
        <begin position="16"/>
        <end position="551"/>
    </location>
</feature>
<dbReference type="AlphaFoldDB" id="A0A9W9CWS2"/>
<dbReference type="Proteomes" id="UP001140453">
    <property type="component" value="Unassembled WGS sequence"/>
</dbReference>
<dbReference type="InterPro" id="IPR008442">
    <property type="entry name" value="Propeptide_carboxypepY"/>
</dbReference>
<evidence type="ECO:0000256" key="14">
    <source>
        <dbReference type="SAM" id="SignalP"/>
    </source>
</evidence>
<dbReference type="PROSITE" id="PS00131">
    <property type="entry name" value="CARBOXYPEPT_SER_SER"/>
    <property type="match status" value="1"/>
</dbReference>
<evidence type="ECO:0000256" key="2">
    <source>
        <dbReference type="ARBA" id="ARBA00009431"/>
    </source>
</evidence>
<evidence type="ECO:0000256" key="8">
    <source>
        <dbReference type="ARBA" id="ARBA00023145"/>
    </source>
</evidence>
<dbReference type="Pfam" id="PF05388">
    <property type="entry name" value="Carbpep_Y_N"/>
    <property type="match status" value="1"/>
</dbReference>
<feature type="domain" description="Propeptide carboxypeptidase Y" evidence="15">
    <location>
        <begin position="1"/>
        <end position="110"/>
    </location>
</feature>
<dbReference type="OrthoDB" id="443318at2759"/>
<keyword evidence="3" id="KW-0926">Vacuole</keyword>
<evidence type="ECO:0000256" key="5">
    <source>
        <dbReference type="ARBA" id="ARBA00022670"/>
    </source>
</evidence>
<dbReference type="PANTHER" id="PTHR11802:SF113">
    <property type="entry name" value="SERINE CARBOXYPEPTIDASE CTSA-4.1"/>
    <property type="match status" value="1"/>
</dbReference>
<evidence type="ECO:0000256" key="11">
    <source>
        <dbReference type="ARBA" id="ARBA00025622"/>
    </source>
</evidence>
<sequence>MRVATSALLVGAASAINFQQDTQQVLGGVADKAKDVFHEAQGAAASWTDKVKEYEAAFGEMTAEAKALFDEIAMLAPEAMNSIPPLIKPAKHVRRPDSEWDFITQGAHVQSLWTEATADEESRRVVGGDLESYNLRTKAVDPSKLGVDTVKQYSGYLDDEANDKHLFYWFFESRNDPKNDPVVLWLNGGPGCSSLTGLFFELGPSSIDDKVKLKYNPSAWNSNASVIFLDQPVNVGYSYSSNAVSDTGAAGKDVYALLTLFFQQFPQYAKQDFHIAGESYAGHYIPVFTSEILSHKDRNINLKSVLIGNGLTDPYSQYPYYRPMACGDGGYDAVLDESQCQSMDNALPRCQSMIASCYESKSWLSCVPASIYCNNQMIGAYQQSGRNPYDVRIDCEGGSLCYPGLAPIDKYLNQKDVMEALGVETVDSYDSCNFDINRNFLFNGDWMQPFHLLVPGILEQIPVLIYAGDADFICNWLGNEAWSNELEWPGQKEFKSTKLSALKADGKEYGRVKSSGNFTFMQIYGAGHMVPYDQPEPALNFFNRWLGGEWF</sequence>
<comment type="catalytic activity">
    <reaction evidence="12">
        <text>Release of a C-terminal amino acid with broad specificity.</text>
        <dbReference type="EC" id="3.4.16.5"/>
    </reaction>
</comment>
<dbReference type="FunFam" id="1.10.287.410:FF:000001">
    <property type="entry name" value="Carboxypeptidase Y"/>
    <property type="match status" value="1"/>
</dbReference>
<dbReference type="InterPro" id="IPR001563">
    <property type="entry name" value="Peptidase_S10"/>
</dbReference>
<evidence type="ECO:0000256" key="7">
    <source>
        <dbReference type="ARBA" id="ARBA00022801"/>
    </source>
</evidence>
<name>A0A9W9CWS2_9PEZI</name>
<dbReference type="InterPro" id="IPR018202">
    <property type="entry name" value="Ser_caboxypep_ser_AS"/>
</dbReference>
<evidence type="ECO:0000256" key="12">
    <source>
        <dbReference type="ARBA" id="ARBA00052076"/>
    </source>
</evidence>
<dbReference type="Gene3D" id="3.40.50.1820">
    <property type="entry name" value="alpha/beta hydrolase"/>
    <property type="match status" value="1"/>
</dbReference>
<keyword evidence="9" id="KW-1015">Disulfide bond</keyword>
<dbReference type="EC" id="3.4.16.-" evidence="13"/>
<keyword evidence="8" id="KW-0865">Zymogen</keyword>
<dbReference type="PRINTS" id="PR00724">
    <property type="entry name" value="CRBOXYPTASEC"/>
</dbReference>
<keyword evidence="17" id="KW-1185">Reference proteome</keyword>
<evidence type="ECO:0000256" key="3">
    <source>
        <dbReference type="ARBA" id="ARBA00022554"/>
    </source>
</evidence>
<comment type="similarity">
    <text evidence="2 13">Belongs to the peptidase S10 family.</text>
</comment>
<dbReference type="SUPFAM" id="SSF53474">
    <property type="entry name" value="alpha/beta-Hydrolases"/>
    <property type="match status" value="1"/>
</dbReference>
<evidence type="ECO:0000256" key="1">
    <source>
        <dbReference type="ARBA" id="ARBA00004116"/>
    </source>
</evidence>
<comment type="subcellular location">
    <subcellularLocation>
        <location evidence="1">Vacuole</location>
    </subcellularLocation>
</comment>
<evidence type="ECO:0000256" key="6">
    <source>
        <dbReference type="ARBA" id="ARBA00022729"/>
    </source>
</evidence>
<keyword evidence="6 14" id="KW-0732">Signal</keyword>
<reference evidence="16" key="1">
    <citation type="submission" date="2022-10" db="EMBL/GenBank/DDBJ databases">
        <title>Tapping the CABI collections for fungal endophytes: first genome assemblies for Collariella, Neodidymelliopsis, Ascochyta clinopodiicola, Didymella pomorum, Didymosphaeria variabile, Neocosmospora piperis and Neocucurbitaria cava.</title>
        <authorList>
            <person name="Hill R."/>
        </authorList>
    </citation>
    <scope>NUCLEOTIDE SEQUENCE</scope>
    <source>
        <strain evidence="16">IMI 355082</strain>
    </source>
</reference>
<organism evidence="16 17">
    <name type="scientific">Gnomoniopsis smithogilvyi</name>
    <dbReference type="NCBI Taxonomy" id="1191159"/>
    <lineage>
        <taxon>Eukaryota</taxon>
        <taxon>Fungi</taxon>
        <taxon>Dikarya</taxon>
        <taxon>Ascomycota</taxon>
        <taxon>Pezizomycotina</taxon>
        <taxon>Sordariomycetes</taxon>
        <taxon>Sordariomycetidae</taxon>
        <taxon>Diaporthales</taxon>
        <taxon>Gnomoniaceae</taxon>
        <taxon>Gnomoniopsis</taxon>
    </lineage>
</organism>
<evidence type="ECO:0000256" key="13">
    <source>
        <dbReference type="RuleBase" id="RU361156"/>
    </source>
</evidence>
<keyword evidence="7 13" id="KW-0378">Hydrolase</keyword>
<evidence type="ECO:0000256" key="9">
    <source>
        <dbReference type="ARBA" id="ARBA00023157"/>
    </source>
</evidence>
<feature type="signal peptide" evidence="14">
    <location>
        <begin position="1"/>
        <end position="15"/>
    </location>
</feature>
<comment type="caution">
    <text evidence="16">The sequence shown here is derived from an EMBL/GenBank/DDBJ whole genome shotgun (WGS) entry which is preliminary data.</text>
</comment>
<proteinExistence type="inferred from homology"/>
<protein>
    <recommendedName>
        <fullName evidence="13">Carboxypeptidase</fullName>
        <ecNumber evidence="13">3.4.16.-</ecNumber>
    </recommendedName>
</protein>
<evidence type="ECO:0000313" key="17">
    <source>
        <dbReference type="Proteomes" id="UP001140453"/>
    </source>
</evidence>
<dbReference type="Gene3D" id="1.10.287.410">
    <property type="match status" value="1"/>
</dbReference>
<dbReference type="PANTHER" id="PTHR11802">
    <property type="entry name" value="SERINE PROTEASE FAMILY S10 SERINE CARBOXYPEPTIDASE"/>
    <property type="match status" value="1"/>
</dbReference>
<comment type="function">
    <text evidence="11">Vacuolar carboxypeptidase involved in degradation of small peptides. Digests preferentially peptides containing an aliphatic or hydrophobic residue in P1' position, as well as methionine, leucine or phenylalanine in P1 position of ester substrate.</text>
</comment>
<gene>
    <name evidence="16" type="ORF">N0V93_005060</name>
</gene>
<dbReference type="InterPro" id="IPR029058">
    <property type="entry name" value="AB_hydrolase_fold"/>
</dbReference>
<dbReference type="EMBL" id="JAPEVB010000003">
    <property type="protein sequence ID" value="KAJ4391443.1"/>
    <property type="molecule type" value="Genomic_DNA"/>
</dbReference>
<keyword evidence="4 13" id="KW-0121">Carboxypeptidase</keyword>
<evidence type="ECO:0000313" key="16">
    <source>
        <dbReference type="EMBL" id="KAJ4391443.1"/>
    </source>
</evidence>
<keyword evidence="5 13" id="KW-0645">Protease</keyword>
<dbReference type="GO" id="GO:0000328">
    <property type="term" value="C:fungal-type vacuole lumen"/>
    <property type="evidence" value="ECO:0007669"/>
    <property type="project" value="UniProtKB-ARBA"/>
</dbReference>
<dbReference type="Pfam" id="PF00450">
    <property type="entry name" value="Peptidase_S10"/>
    <property type="match status" value="1"/>
</dbReference>
<keyword evidence="10" id="KW-0325">Glycoprotein</keyword>
<evidence type="ECO:0000256" key="4">
    <source>
        <dbReference type="ARBA" id="ARBA00022645"/>
    </source>
</evidence>
<evidence type="ECO:0000256" key="10">
    <source>
        <dbReference type="ARBA" id="ARBA00023180"/>
    </source>
</evidence>